<name>A0ABM1C0D3_LIMPO</name>
<dbReference type="GeneID" id="106475909"/>
<keyword evidence="8" id="KW-1185">Reference proteome</keyword>
<dbReference type="PANTHER" id="PTHR19277:SF125">
    <property type="entry name" value="B6"/>
    <property type="match status" value="1"/>
</dbReference>
<keyword evidence="1 6" id="KW-0479">Metal-binding</keyword>
<dbReference type="PRINTS" id="PR00895">
    <property type="entry name" value="PENTAXIN"/>
</dbReference>
<dbReference type="SMART" id="SM00159">
    <property type="entry name" value="PTX"/>
    <property type="match status" value="1"/>
</dbReference>
<organism evidence="8 9">
    <name type="scientific">Limulus polyphemus</name>
    <name type="common">Atlantic horseshoe crab</name>
    <dbReference type="NCBI Taxonomy" id="6850"/>
    <lineage>
        <taxon>Eukaryota</taxon>
        <taxon>Metazoa</taxon>
        <taxon>Ecdysozoa</taxon>
        <taxon>Arthropoda</taxon>
        <taxon>Chelicerata</taxon>
        <taxon>Merostomata</taxon>
        <taxon>Xiphosura</taxon>
        <taxon>Limulidae</taxon>
        <taxon>Limulus</taxon>
    </lineage>
</organism>
<dbReference type="Proteomes" id="UP000694941">
    <property type="component" value="Unplaced"/>
</dbReference>
<dbReference type="Pfam" id="PF00354">
    <property type="entry name" value="Pentaxin"/>
    <property type="match status" value="1"/>
</dbReference>
<evidence type="ECO:0000256" key="2">
    <source>
        <dbReference type="ARBA" id="ARBA00022837"/>
    </source>
</evidence>
<comment type="similarity">
    <text evidence="6">Belongs to the pentraxin family.</text>
</comment>
<comment type="caution">
    <text evidence="5">Lacks conserved residue(s) required for the propagation of feature annotation.</text>
</comment>
<dbReference type="Gene3D" id="2.60.120.200">
    <property type="match status" value="1"/>
</dbReference>
<evidence type="ECO:0000256" key="5">
    <source>
        <dbReference type="PROSITE-ProRule" id="PRU01172"/>
    </source>
</evidence>
<evidence type="ECO:0000256" key="6">
    <source>
        <dbReference type="RuleBase" id="RU362112"/>
    </source>
</evidence>
<sequence length="246" mass="27394">MTFLQLLVLSCVSGVLVSSMTTPRKGHLATKVRFSHPDSSIPRLNMIGTLPTVREMTLAFWVKLHQFDEYSNTVFSYAHPSDDNELAIWFEIKEVPHIAIQIHSGEGHHGYIPCPKIVARQWQHITLTWSTQSGTTNAYLNGHQCTNTTITISRGLELRSGGLVVLGADQDSVGGGFVVKETLEGELTDLHMWDEALDEEQISIIPSSTCTEGDLEFHGNLIDWSRSAFRAFDGVSFHPTTLCLRQ</sequence>
<keyword evidence="3" id="KW-1015">Disulfide bond</keyword>
<evidence type="ECO:0000256" key="4">
    <source>
        <dbReference type="ARBA" id="ARBA00023180"/>
    </source>
</evidence>
<evidence type="ECO:0000256" key="1">
    <source>
        <dbReference type="ARBA" id="ARBA00022723"/>
    </source>
</evidence>
<dbReference type="SUPFAM" id="SSF49899">
    <property type="entry name" value="Concanavalin A-like lectins/glucanases"/>
    <property type="match status" value="1"/>
</dbReference>
<reference evidence="9" key="1">
    <citation type="submission" date="2025-08" db="UniProtKB">
        <authorList>
            <consortium name="RefSeq"/>
        </authorList>
    </citation>
    <scope>IDENTIFICATION</scope>
    <source>
        <tissue evidence="9">Muscle</tissue>
    </source>
</reference>
<dbReference type="InterPro" id="IPR051360">
    <property type="entry name" value="Neuronal_Pentraxin_Related"/>
</dbReference>
<dbReference type="InterPro" id="IPR001759">
    <property type="entry name" value="PTX_dom"/>
</dbReference>
<dbReference type="PROSITE" id="PS51828">
    <property type="entry name" value="PTX_2"/>
    <property type="match status" value="1"/>
</dbReference>
<proteinExistence type="inferred from homology"/>
<keyword evidence="2 6" id="KW-0106">Calcium</keyword>
<comment type="cofactor">
    <cofactor evidence="6">
        <name>Ca(2+)</name>
        <dbReference type="ChEBI" id="CHEBI:29108"/>
    </cofactor>
    <text evidence="6">Binds 2 calcium ions per subunit.</text>
</comment>
<dbReference type="RefSeq" id="XP_013792038.1">
    <property type="nucleotide sequence ID" value="XM_013936584.1"/>
</dbReference>
<feature type="signal peptide" evidence="6">
    <location>
        <begin position="1"/>
        <end position="18"/>
    </location>
</feature>
<evidence type="ECO:0000313" key="8">
    <source>
        <dbReference type="Proteomes" id="UP000694941"/>
    </source>
</evidence>
<comment type="subcellular location">
    <subcellularLocation>
        <location evidence="6">Secreted</location>
    </subcellularLocation>
</comment>
<evidence type="ECO:0000313" key="9">
    <source>
        <dbReference type="RefSeq" id="XP_013792038.1"/>
    </source>
</evidence>
<keyword evidence="6" id="KW-0732">Signal</keyword>
<accession>A0ABM1C0D3</accession>
<evidence type="ECO:0000259" key="7">
    <source>
        <dbReference type="PROSITE" id="PS51828"/>
    </source>
</evidence>
<feature type="chain" id="PRO_5044964148" description="Pentraxin family member" evidence="6">
    <location>
        <begin position="19"/>
        <end position="246"/>
    </location>
</feature>
<keyword evidence="4" id="KW-0325">Glycoprotein</keyword>
<gene>
    <name evidence="9" type="primary">LOC106475909</name>
</gene>
<protein>
    <recommendedName>
        <fullName evidence="6">Pentraxin family member</fullName>
    </recommendedName>
</protein>
<evidence type="ECO:0000256" key="3">
    <source>
        <dbReference type="ARBA" id="ARBA00023157"/>
    </source>
</evidence>
<dbReference type="InterPro" id="IPR013320">
    <property type="entry name" value="ConA-like_dom_sf"/>
</dbReference>
<feature type="domain" description="Pentraxin (PTX)" evidence="7">
    <location>
        <begin position="27"/>
        <end position="243"/>
    </location>
</feature>
<dbReference type="PANTHER" id="PTHR19277">
    <property type="entry name" value="PENTRAXIN"/>
    <property type="match status" value="1"/>
</dbReference>
<comment type="subunit">
    <text evidence="6">Homopentamer. Pentaxin (or pentraxin) have a discoid arrangement of 5 non-covalently bound subunits.</text>
</comment>